<feature type="compositionally biased region" description="Polar residues" evidence="1">
    <location>
        <begin position="177"/>
        <end position="188"/>
    </location>
</feature>
<dbReference type="PANTHER" id="PTHR47374">
    <property type="entry name" value="ENDOSOME ANTIGEN-LIKE PROTEIN, PUTATIVE (DUF3444)-RELATED"/>
    <property type="match status" value="1"/>
</dbReference>
<evidence type="ECO:0000313" key="3">
    <source>
        <dbReference type="EMBL" id="KAF5204996.1"/>
    </source>
</evidence>
<keyword evidence="4" id="KW-1185">Reference proteome</keyword>
<sequence length="512" mass="58551">MSQQSKLEAMRCKEMAEKMINSEDYMGARDKLIQAKKLLPSLDNIESMLTVCDVLSAASLEFPGCKIDYYWILQLKPEANESDLRTQSQKLVSLLQPIKKIFPGTEMALQLVKSAFVMLSDREKRAVFDAKRVEGWDSFGSLYSKEFFDNASLNKDAIVFDKNKDVVVSAQSSSGNKRVSMSEVSDGSNGEAHAKRARHSEVDTVLVTADESRLNVIDIDRTENNMSSQMVTDTYRYKSGDIDRVEDGMIQLDPLALTDYAVDINSFDEQSSSDVSCVDHAPEYIPPMRPSLDTASLKLNWCRNDFSIGQVWAVYGGKDDMPRRYALINSVISNSQVRVTFLESHPVLDHEICWDKESLPIVCGIFRVGHSVHNLEMSWFSHSVKCQRSRTQSYYRIYPRKGEIWAMYTNWNKKWKQSEFNNYQYRVVEILDDFTDASGTRVARLVEVKGCMTFFQRHRYDGFELIRTVSKAEILSFSHRIPAFKVPGIERYDIPESSLHLEPDALPPRSKK</sequence>
<dbReference type="SUPFAM" id="SSF46565">
    <property type="entry name" value="Chaperone J-domain"/>
    <property type="match status" value="1"/>
</dbReference>
<dbReference type="EMBL" id="JABWDY010004666">
    <property type="protein sequence ID" value="KAF5204996.1"/>
    <property type="molecule type" value="Genomic_DNA"/>
</dbReference>
<dbReference type="Gene3D" id="1.10.287.110">
    <property type="entry name" value="DnaJ domain"/>
    <property type="match status" value="1"/>
</dbReference>
<gene>
    <name evidence="3" type="ORF">FRX31_005418</name>
</gene>
<organism evidence="3 4">
    <name type="scientific">Thalictrum thalictroides</name>
    <name type="common">Rue-anemone</name>
    <name type="synonym">Anemone thalictroides</name>
    <dbReference type="NCBI Taxonomy" id="46969"/>
    <lineage>
        <taxon>Eukaryota</taxon>
        <taxon>Viridiplantae</taxon>
        <taxon>Streptophyta</taxon>
        <taxon>Embryophyta</taxon>
        <taxon>Tracheophyta</taxon>
        <taxon>Spermatophyta</taxon>
        <taxon>Magnoliopsida</taxon>
        <taxon>Ranunculales</taxon>
        <taxon>Ranunculaceae</taxon>
        <taxon>Thalictroideae</taxon>
        <taxon>Thalictrum</taxon>
    </lineage>
</organism>
<dbReference type="InterPro" id="IPR036869">
    <property type="entry name" value="J_dom_sf"/>
</dbReference>
<dbReference type="AlphaFoldDB" id="A0A7J6X5B7"/>
<evidence type="ECO:0000256" key="1">
    <source>
        <dbReference type="SAM" id="MobiDB-lite"/>
    </source>
</evidence>
<evidence type="ECO:0000313" key="4">
    <source>
        <dbReference type="Proteomes" id="UP000554482"/>
    </source>
</evidence>
<name>A0A7J6X5B7_THATH</name>
<dbReference type="Proteomes" id="UP000554482">
    <property type="component" value="Unassembled WGS sequence"/>
</dbReference>
<dbReference type="InterPro" id="IPR001623">
    <property type="entry name" value="DnaJ_domain"/>
</dbReference>
<dbReference type="PROSITE" id="PS50076">
    <property type="entry name" value="DNAJ_2"/>
    <property type="match status" value="1"/>
</dbReference>
<feature type="region of interest" description="Disordered" evidence="1">
    <location>
        <begin position="177"/>
        <end position="199"/>
    </location>
</feature>
<evidence type="ECO:0000259" key="2">
    <source>
        <dbReference type="PROSITE" id="PS50076"/>
    </source>
</evidence>
<keyword evidence="3" id="KW-0346">Stress response</keyword>
<dbReference type="OrthoDB" id="1911590at2759"/>
<feature type="domain" description="J" evidence="2">
    <location>
        <begin position="68"/>
        <end position="132"/>
    </location>
</feature>
<dbReference type="PANTHER" id="PTHR47374:SF2">
    <property type="entry name" value="OS01G0927400 PROTEIN"/>
    <property type="match status" value="1"/>
</dbReference>
<dbReference type="Pfam" id="PF11926">
    <property type="entry name" value="DUF3444"/>
    <property type="match status" value="1"/>
</dbReference>
<reference evidence="3 4" key="1">
    <citation type="submission" date="2020-06" db="EMBL/GenBank/DDBJ databases">
        <title>Transcriptomic and genomic resources for Thalictrum thalictroides and T. hernandezii: Facilitating candidate gene discovery in an emerging model plant lineage.</title>
        <authorList>
            <person name="Arias T."/>
            <person name="Riano-Pachon D.M."/>
            <person name="Di Stilio V.S."/>
        </authorList>
    </citation>
    <scope>NUCLEOTIDE SEQUENCE [LARGE SCALE GENOMIC DNA]</scope>
    <source>
        <strain evidence="4">cv. WT478/WT964</strain>
        <tissue evidence="3">Leaves</tissue>
    </source>
</reference>
<accession>A0A7J6X5B7</accession>
<dbReference type="InterPro" id="IPR024593">
    <property type="entry name" value="DUF3444"/>
</dbReference>
<comment type="caution">
    <text evidence="3">The sequence shown here is derived from an EMBL/GenBank/DDBJ whole genome shotgun (WGS) entry which is preliminary data.</text>
</comment>
<proteinExistence type="predicted"/>
<protein>
    <submittedName>
        <fullName evidence="3">Dnaj heat shock n-terminal domain-containing protein</fullName>
    </submittedName>
</protein>